<proteinExistence type="predicted"/>
<reference evidence="2" key="1">
    <citation type="submission" date="2022-11" db="EMBL/GenBank/DDBJ databases">
        <title>Minimal conservation of predation-associated metabolite biosynthetic gene clusters underscores biosynthetic potential of Myxococcota including descriptions for ten novel species: Archangium lansinium sp. nov., Myxococcus landrumus sp. nov., Nannocystis bai.</title>
        <authorList>
            <person name="Ahearne A."/>
            <person name="Stevens C."/>
            <person name="Phillips K."/>
        </authorList>
    </citation>
    <scope>NUCLEOTIDE SEQUENCE</scope>
    <source>
        <strain evidence="2">Na p29</strain>
    </source>
</reference>
<comment type="caution">
    <text evidence="2">The sequence shown here is derived from an EMBL/GenBank/DDBJ whole genome shotgun (WGS) entry which is preliminary data.</text>
</comment>
<dbReference type="RefSeq" id="WP_267776167.1">
    <property type="nucleotide sequence ID" value="NZ_JAPNKE010000002.1"/>
</dbReference>
<protein>
    <submittedName>
        <fullName evidence="2">Uncharacterized protein</fullName>
    </submittedName>
</protein>
<accession>A0A9X3J3C4</accession>
<organism evidence="2 3">
    <name type="scientific">Nannocystis pusilla</name>
    <dbReference type="NCBI Taxonomy" id="889268"/>
    <lineage>
        <taxon>Bacteria</taxon>
        <taxon>Pseudomonadati</taxon>
        <taxon>Myxococcota</taxon>
        <taxon>Polyangia</taxon>
        <taxon>Nannocystales</taxon>
        <taxon>Nannocystaceae</taxon>
        <taxon>Nannocystis</taxon>
    </lineage>
</organism>
<gene>
    <name evidence="2" type="ORF">OV079_45510</name>
</gene>
<evidence type="ECO:0000256" key="1">
    <source>
        <dbReference type="SAM" id="MobiDB-lite"/>
    </source>
</evidence>
<evidence type="ECO:0000313" key="3">
    <source>
        <dbReference type="Proteomes" id="UP001150924"/>
    </source>
</evidence>
<dbReference type="Proteomes" id="UP001150924">
    <property type="component" value="Unassembled WGS sequence"/>
</dbReference>
<evidence type="ECO:0000313" key="2">
    <source>
        <dbReference type="EMBL" id="MCY1012674.1"/>
    </source>
</evidence>
<feature type="compositionally biased region" description="Low complexity" evidence="1">
    <location>
        <begin position="20"/>
        <end position="41"/>
    </location>
</feature>
<dbReference type="EMBL" id="JAPNKE010000002">
    <property type="protein sequence ID" value="MCY1012674.1"/>
    <property type="molecule type" value="Genomic_DNA"/>
</dbReference>
<sequence length="88" mass="8815">MSPETGDNLTGSTGAEESPTTGAEETLTTGATGETTGSWSAGAAFVAPQTSEDGCACDSRAGGAWWLAALGLARRRRRARGGCLNGHA</sequence>
<dbReference type="AlphaFoldDB" id="A0A9X3J3C4"/>
<keyword evidence="3" id="KW-1185">Reference proteome</keyword>
<feature type="region of interest" description="Disordered" evidence="1">
    <location>
        <begin position="1"/>
        <end position="41"/>
    </location>
</feature>
<feature type="compositionally biased region" description="Polar residues" evidence="1">
    <location>
        <begin position="1"/>
        <end position="19"/>
    </location>
</feature>
<name>A0A9X3J3C4_9BACT</name>